<sequence length="122" mass="13739">MPASRSKDPAKSTHSYSLAAREIPNVKGERGLGGQRIVRKLDELVCKYDSKLTLVTNARDCDQLRLMGSKDVYIDKEEMKKIGKDAVGGNKDYSLKLDVGTNGLYFFEWIDIPTKRQKQSRG</sequence>
<keyword evidence="2" id="KW-1185">Reference proteome</keyword>
<proteinExistence type="predicted"/>
<protein>
    <submittedName>
        <fullName evidence="1">Uncharacterized protein</fullName>
    </submittedName>
</protein>
<dbReference type="AlphaFoldDB" id="A0A4Z1HE84"/>
<accession>A0A4Z1HE84</accession>
<name>A0A4Z1HE84_9HELO</name>
<comment type="caution">
    <text evidence="1">The sequence shown here is derived from an EMBL/GenBank/DDBJ whole genome shotgun (WGS) entry which is preliminary data.</text>
</comment>
<dbReference type="EMBL" id="PQXK01000001">
    <property type="protein sequence ID" value="TGO43413.1"/>
    <property type="molecule type" value="Genomic_DNA"/>
</dbReference>
<gene>
    <name evidence="1" type="ORF">BHYA_0001g00420</name>
</gene>
<organism evidence="1 2">
    <name type="scientific">Botrytis hyacinthi</name>
    <dbReference type="NCBI Taxonomy" id="278943"/>
    <lineage>
        <taxon>Eukaryota</taxon>
        <taxon>Fungi</taxon>
        <taxon>Dikarya</taxon>
        <taxon>Ascomycota</taxon>
        <taxon>Pezizomycotina</taxon>
        <taxon>Leotiomycetes</taxon>
        <taxon>Helotiales</taxon>
        <taxon>Sclerotiniaceae</taxon>
        <taxon>Botrytis</taxon>
    </lineage>
</organism>
<dbReference type="Proteomes" id="UP000297814">
    <property type="component" value="Unassembled WGS sequence"/>
</dbReference>
<evidence type="ECO:0000313" key="2">
    <source>
        <dbReference type="Proteomes" id="UP000297814"/>
    </source>
</evidence>
<reference evidence="1 2" key="1">
    <citation type="submission" date="2017-12" db="EMBL/GenBank/DDBJ databases">
        <title>Comparative genomics of Botrytis spp.</title>
        <authorList>
            <person name="Valero-Jimenez C.A."/>
            <person name="Tapia P."/>
            <person name="Veloso J."/>
            <person name="Silva-Moreno E."/>
            <person name="Staats M."/>
            <person name="Valdes J.H."/>
            <person name="Van Kan J.A.L."/>
        </authorList>
    </citation>
    <scope>NUCLEOTIDE SEQUENCE [LARGE SCALE GENOMIC DNA]</scope>
    <source>
        <strain evidence="1 2">Bh0001</strain>
    </source>
</reference>
<evidence type="ECO:0000313" key="1">
    <source>
        <dbReference type="EMBL" id="TGO43413.1"/>
    </source>
</evidence>